<organism evidence="1 2">
    <name type="scientific">Paraburkholderia bannensis</name>
    <dbReference type="NCBI Taxonomy" id="765414"/>
    <lineage>
        <taxon>Bacteria</taxon>
        <taxon>Pseudomonadati</taxon>
        <taxon>Pseudomonadota</taxon>
        <taxon>Betaproteobacteria</taxon>
        <taxon>Burkholderiales</taxon>
        <taxon>Burkholderiaceae</taxon>
        <taxon>Paraburkholderia</taxon>
    </lineage>
</organism>
<sequence length="43" mass="4683">MASLPVLPDVEFIALAAKRLSRPAQALLPLLHESDLRGSWIGE</sequence>
<reference evidence="1 2" key="1">
    <citation type="submission" date="2020-08" db="EMBL/GenBank/DDBJ databases">
        <title>Above-ground endophytic microbial communities from plants in different locations in the United States.</title>
        <authorList>
            <person name="Frank C."/>
        </authorList>
    </citation>
    <scope>NUCLEOTIDE SEQUENCE [LARGE SCALE GENOMIC DNA]</scope>
    <source>
        <strain evidence="1 2">WP4_2_2</strain>
    </source>
</reference>
<keyword evidence="2" id="KW-1185">Reference proteome</keyword>
<gene>
    <name evidence="1" type="ORF">F4827_005691</name>
</gene>
<evidence type="ECO:0000313" key="1">
    <source>
        <dbReference type="EMBL" id="MBB6105821.1"/>
    </source>
</evidence>
<dbReference type="EMBL" id="JACHBW010000020">
    <property type="protein sequence ID" value="MBB6105821.1"/>
    <property type="molecule type" value="Genomic_DNA"/>
</dbReference>
<proteinExistence type="predicted"/>
<comment type="caution">
    <text evidence="1">The sequence shown here is derived from an EMBL/GenBank/DDBJ whole genome shotgun (WGS) entry which is preliminary data.</text>
</comment>
<name>A0A7W9WVV6_9BURK</name>
<protein>
    <submittedName>
        <fullName evidence="1">Uncharacterized protein</fullName>
    </submittedName>
</protein>
<dbReference type="AlphaFoldDB" id="A0A7W9WVV6"/>
<evidence type="ECO:0000313" key="2">
    <source>
        <dbReference type="Proteomes" id="UP000571554"/>
    </source>
</evidence>
<dbReference type="Proteomes" id="UP000571554">
    <property type="component" value="Unassembled WGS sequence"/>
</dbReference>
<accession>A0A7W9WVV6</accession>